<dbReference type="GO" id="GO:0003677">
    <property type="term" value="F:DNA binding"/>
    <property type="evidence" value="ECO:0007669"/>
    <property type="project" value="UniProtKB-KW"/>
</dbReference>
<keyword evidence="3 6" id="KW-0238">DNA-binding</keyword>
<keyword evidence="7" id="KW-1185">Reference proteome</keyword>
<dbReference type="PANTHER" id="PTHR30346:SF28">
    <property type="entry name" value="HTH-TYPE TRANSCRIPTIONAL REGULATOR CYNR"/>
    <property type="match status" value="1"/>
</dbReference>
<dbReference type="GO" id="GO:0032993">
    <property type="term" value="C:protein-DNA complex"/>
    <property type="evidence" value="ECO:0007669"/>
    <property type="project" value="TreeGrafter"/>
</dbReference>
<evidence type="ECO:0000256" key="4">
    <source>
        <dbReference type="ARBA" id="ARBA00023163"/>
    </source>
</evidence>
<dbReference type="Gene3D" id="3.40.190.10">
    <property type="entry name" value="Periplasmic binding protein-like II"/>
    <property type="match status" value="2"/>
</dbReference>
<dbReference type="RefSeq" id="WP_183776399.1">
    <property type="nucleotide sequence ID" value="NZ_JACHFW010000019.1"/>
</dbReference>
<dbReference type="Pfam" id="PF00126">
    <property type="entry name" value="HTH_1"/>
    <property type="match status" value="1"/>
</dbReference>
<proteinExistence type="inferred from homology"/>
<dbReference type="Proteomes" id="UP000543642">
    <property type="component" value="Unassembled WGS sequence"/>
</dbReference>
<evidence type="ECO:0000313" key="7">
    <source>
        <dbReference type="Proteomes" id="UP000543642"/>
    </source>
</evidence>
<dbReference type="GO" id="GO:0003700">
    <property type="term" value="F:DNA-binding transcription factor activity"/>
    <property type="evidence" value="ECO:0007669"/>
    <property type="project" value="InterPro"/>
</dbReference>
<sequence length="294" mass="33253">MNLTQLKTFCSVARTKSFTVSAAELMISQPAVSRQIAGLEEEICARLFIREHNTLALTPAGQHLYEELPSRLEELEALFFSVYLLGTGKRKRLKIGFLKEHILSPQLIAVMREMRNENYYMTIQQYDFNNLEKALDNHDIDAAIAFLWADNAFEGCRRQSLATESLCLAVNHDYAPEIPKIIDLKFLEEFSALRPVMVPKVSAFPQSQRAWVSARIAGLWKGVLEESPDGIVPMVQTGIGSALVAQSHILCREPSVDMIPLEFLSPVQIFAFWKADNKNESVGDFIDRFSKQLE</sequence>
<evidence type="ECO:0000259" key="5">
    <source>
        <dbReference type="PROSITE" id="PS50931"/>
    </source>
</evidence>
<keyword evidence="4" id="KW-0804">Transcription</keyword>
<name>A0A7W8HDT3_9FIRM</name>
<dbReference type="PROSITE" id="PS50931">
    <property type="entry name" value="HTH_LYSR"/>
    <property type="match status" value="1"/>
</dbReference>
<evidence type="ECO:0000256" key="2">
    <source>
        <dbReference type="ARBA" id="ARBA00023015"/>
    </source>
</evidence>
<accession>A0A7W8HDT3</accession>
<dbReference type="FunFam" id="1.10.10.10:FF:000001">
    <property type="entry name" value="LysR family transcriptional regulator"/>
    <property type="match status" value="1"/>
</dbReference>
<dbReference type="PRINTS" id="PR00039">
    <property type="entry name" value="HTHLYSR"/>
</dbReference>
<keyword evidence="2" id="KW-0805">Transcription regulation</keyword>
<reference evidence="6 7" key="1">
    <citation type="submission" date="2020-08" db="EMBL/GenBank/DDBJ databases">
        <title>Genomic Encyclopedia of Type Strains, Phase IV (KMG-IV): sequencing the most valuable type-strain genomes for metagenomic binning, comparative biology and taxonomic classification.</title>
        <authorList>
            <person name="Goeker M."/>
        </authorList>
    </citation>
    <scope>NUCLEOTIDE SEQUENCE [LARGE SCALE GENOMIC DNA]</scope>
    <source>
        <strain evidence="6 7">DSM 106146</strain>
    </source>
</reference>
<dbReference type="InterPro" id="IPR000847">
    <property type="entry name" value="LysR_HTH_N"/>
</dbReference>
<gene>
    <name evidence="6" type="ORF">HNP82_003274</name>
</gene>
<comment type="caution">
    <text evidence="6">The sequence shown here is derived from an EMBL/GenBank/DDBJ whole genome shotgun (WGS) entry which is preliminary data.</text>
</comment>
<dbReference type="AlphaFoldDB" id="A0A7W8HDT3"/>
<dbReference type="Pfam" id="PF03466">
    <property type="entry name" value="LysR_substrate"/>
    <property type="match status" value="1"/>
</dbReference>
<dbReference type="PANTHER" id="PTHR30346">
    <property type="entry name" value="TRANSCRIPTIONAL DUAL REGULATOR HCAR-RELATED"/>
    <property type="match status" value="1"/>
</dbReference>
<evidence type="ECO:0000256" key="3">
    <source>
        <dbReference type="ARBA" id="ARBA00023125"/>
    </source>
</evidence>
<evidence type="ECO:0000256" key="1">
    <source>
        <dbReference type="ARBA" id="ARBA00009437"/>
    </source>
</evidence>
<dbReference type="SUPFAM" id="SSF53850">
    <property type="entry name" value="Periplasmic binding protein-like II"/>
    <property type="match status" value="1"/>
</dbReference>
<evidence type="ECO:0000313" key="6">
    <source>
        <dbReference type="EMBL" id="MBB5266118.1"/>
    </source>
</evidence>
<dbReference type="InterPro" id="IPR036390">
    <property type="entry name" value="WH_DNA-bd_sf"/>
</dbReference>
<protein>
    <submittedName>
        <fullName evidence="6">DNA-binding transcriptional LysR family regulator</fullName>
    </submittedName>
</protein>
<dbReference type="SUPFAM" id="SSF46785">
    <property type="entry name" value="Winged helix' DNA-binding domain"/>
    <property type="match status" value="1"/>
</dbReference>
<dbReference type="Gene3D" id="1.10.10.10">
    <property type="entry name" value="Winged helix-like DNA-binding domain superfamily/Winged helix DNA-binding domain"/>
    <property type="match status" value="1"/>
</dbReference>
<comment type="similarity">
    <text evidence="1">Belongs to the LysR transcriptional regulatory family.</text>
</comment>
<organism evidence="6 7">
    <name type="scientific">Catenibacillus scindens</name>
    <dbReference type="NCBI Taxonomy" id="673271"/>
    <lineage>
        <taxon>Bacteria</taxon>
        <taxon>Bacillati</taxon>
        <taxon>Bacillota</taxon>
        <taxon>Clostridia</taxon>
        <taxon>Lachnospirales</taxon>
        <taxon>Lachnospiraceae</taxon>
        <taxon>Catenibacillus</taxon>
    </lineage>
</organism>
<dbReference type="EMBL" id="JACHFW010000019">
    <property type="protein sequence ID" value="MBB5266118.1"/>
    <property type="molecule type" value="Genomic_DNA"/>
</dbReference>
<dbReference type="InterPro" id="IPR005119">
    <property type="entry name" value="LysR_subst-bd"/>
</dbReference>
<feature type="domain" description="HTH lysR-type" evidence="5">
    <location>
        <begin position="1"/>
        <end position="58"/>
    </location>
</feature>
<dbReference type="InterPro" id="IPR036388">
    <property type="entry name" value="WH-like_DNA-bd_sf"/>
</dbReference>